<keyword evidence="4" id="KW-1185">Reference proteome</keyword>
<evidence type="ECO:0000313" key="3">
    <source>
        <dbReference type="EMBL" id="QDV25203.1"/>
    </source>
</evidence>
<sequence length="450" mass="49145">MVLVVAVFITAVAGELSAQESSNVARHAAEAAVRRVVILTDFPPLDVQIGSGPPRKRSDPDDIQSMVRFLLYANEFEIEGLVASSATFANIATKQHLLDILDLYEDVQGNLQKHDPRFPTAEYLRSITWQGASGSYGKPAAQIIGEGRDSEASEKIVEILEERDARPVWFCVWGGSCDLAQALWEIKETHSPAEADLLVSKARVYLITLQDGSGQWLLDTFPKLFVIAAKNTWTGIFGSSDLTWLNANVRREHGVLGAIYPTMGMGTKPGIKEGDSPSYLILVSAMHGLNNPDAPSEASWGGRFVPVSPGSNHWTDSPHGADTVRRWSTSFDNDFAARMDWCVHEFRDANHAPLVDVIGSPTRQVKPGERIKLEGAATDPDGDSLSCQWWQESTNGSADPEVEISSSDSIDQASFVVPNQPGQQIHLILEVTDNGSPALVGYQHVLFNIE</sequence>
<evidence type="ECO:0000259" key="2">
    <source>
        <dbReference type="Pfam" id="PF21027"/>
    </source>
</evidence>
<evidence type="ECO:0008006" key="5">
    <source>
        <dbReference type="Google" id="ProtNLM"/>
    </source>
</evidence>
<protein>
    <recommendedName>
        <fullName evidence="5">DUF1593 domain-containing protein</fullName>
    </recommendedName>
</protein>
<dbReference type="Pfam" id="PF21027">
    <property type="entry name" value="Sde0182_C"/>
    <property type="match status" value="1"/>
</dbReference>
<dbReference type="InterPro" id="IPR036452">
    <property type="entry name" value="Ribo_hydro-like"/>
</dbReference>
<dbReference type="InterPro" id="IPR011483">
    <property type="entry name" value="Sde182_NH-like"/>
</dbReference>
<name>A0A518G9F3_9BACT</name>
<proteinExistence type="predicted"/>
<reference evidence="3 4" key="1">
    <citation type="submission" date="2019-02" db="EMBL/GenBank/DDBJ databases">
        <title>Deep-cultivation of Planctomycetes and their phenomic and genomic characterization uncovers novel biology.</title>
        <authorList>
            <person name="Wiegand S."/>
            <person name="Jogler M."/>
            <person name="Boedeker C."/>
            <person name="Pinto D."/>
            <person name="Vollmers J."/>
            <person name="Rivas-Marin E."/>
            <person name="Kohn T."/>
            <person name="Peeters S.H."/>
            <person name="Heuer A."/>
            <person name="Rast P."/>
            <person name="Oberbeckmann S."/>
            <person name="Bunk B."/>
            <person name="Jeske O."/>
            <person name="Meyerdierks A."/>
            <person name="Storesund J.E."/>
            <person name="Kallscheuer N."/>
            <person name="Luecker S."/>
            <person name="Lage O.M."/>
            <person name="Pohl T."/>
            <person name="Merkel B.J."/>
            <person name="Hornburger P."/>
            <person name="Mueller R.-W."/>
            <person name="Bruemmer F."/>
            <person name="Labrenz M."/>
            <person name="Spormann A.M."/>
            <person name="Op den Camp H."/>
            <person name="Overmann J."/>
            <person name="Amann R."/>
            <person name="Jetten M.S.M."/>
            <person name="Mascher T."/>
            <person name="Medema M.H."/>
            <person name="Devos D.P."/>
            <person name="Kaster A.-K."/>
            <person name="Ovreas L."/>
            <person name="Rohde M."/>
            <person name="Galperin M.Y."/>
            <person name="Jogler C."/>
        </authorList>
    </citation>
    <scope>NUCLEOTIDE SEQUENCE [LARGE SCALE GENOMIC DNA]</scope>
    <source>
        <strain evidence="3 4">Q31a</strain>
    </source>
</reference>
<dbReference type="Pfam" id="PF07632">
    <property type="entry name" value="Sde182_NH-like"/>
    <property type="match status" value="1"/>
</dbReference>
<evidence type="ECO:0000313" key="4">
    <source>
        <dbReference type="Proteomes" id="UP000318017"/>
    </source>
</evidence>
<feature type="domain" description="Cellulose-binding Sde182 nucleoside hydrolase-like" evidence="1">
    <location>
        <begin position="58"/>
        <end position="304"/>
    </location>
</feature>
<dbReference type="InterPro" id="IPR048527">
    <property type="entry name" value="Sde182_C"/>
</dbReference>
<dbReference type="KEGG" id="ahel:Q31a_35260"/>
<accession>A0A518G9F3</accession>
<dbReference type="GO" id="GO:0016799">
    <property type="term" value="F:hydrolase activity, hydrolyzing N-glycosyl compounds"/>
    <property type="evidence" value="ECO:0007669"/>
    <property type="project" value="InterPro"/>
</dbReference>
<evidence type="ECO:0000259" key="1">
    <source>
        <dbReference type="Pfam" id="PF07632"/>
    </source>
</evidence>
<dbReference type="SUPFAM" id="SSF53590">
    <property type="entry name" value="Nucleoside hydrolase"/>
    <property type="match status" value="1"/>
</dbReference>
<organism evidence="3 4">
    <name type="scientific">Aureliella helgolandensis</name>
    <dbReference type="NCBI Taxonomy" id="2527968"/>
    <lineage>
        <taxon>Bacteria</taxon>
        <taxon>Pseudomonadati</taxon>
        <taxon>Planctomycetota</taxon>
        <taxon>Planctomycetia</taxon>
        <taxon>Pirellulales</taxon>
        <taxon>Pirellulaceae</taxon>
        <taxon>Aureliella</taxon>
    </lineage>
</organism>
<dbReference type="Proteomes" id="UP000318017">
    <property type="component" value="Chromosome"/>
</dbReference>
<dbReference type="InterPro" id="IPR013783">
    <property type="entry name" value="Ig-like_fold"/>
</dbReference>
<gene>
    <name evidence="3" type="ORF">Q31a_35260</name>
</gene>
<feature type="domain" description="Cellulose-binding Sde182 C-terminal" evidence="2">
    <location>
        <begin position="371"/>
        <end position="448"/>
    </location>
</feature>
<dbReference type="Gene3D" id="3.90.245.10">
    <property type="entry name" value="Ribonucleoside hydrolase-like"/>
    <property type="match status" value="1"/>
</dbReference>
<dbReference type="Gene3D" id="2.60.40.10">
    <property type="entry name" value="Immunoglobulins"/>
    <property type="match status" value="1"/>
</dbReference>
<dbReference type="AlphaFoldDB" id="A0A518G9F3"/>
<dbReference type="EMBL" id="CP036298">
    <property type="protein sequence ID" value="QDV25203.1"/>
    <property type="molecule type" value="Genomic_DNA"/>
</dbReference>